<dbReference type="Proteomes" id="UP000036958">
    <property type="component" value="Unassembled WGS sequence"/>
</dbReference>
<dbReference type="GO" id="GO:0006508">
    <property type="term" value="P:proteolysis"/>
    <property type="evidence" value="ECO:0007669"/>
    <property type="project" value="InterPro"/>
</dbReference>
<evidence type="ECO:0000256" key="1">
    <source>
        <dbReference type="ARBA" id="ARBA00022729"/>
    </source>
</evidence>
<dbReference type="InterPro" id="IPR001769">
    <property type="entry name" value="Gingipain"/>
</dbReference>
<evidence type="ECO:0000259" key="3">
    <source>
        <dbReference type="Pfam" id="PF01364"/>
    </source>
</evidence>
<evidence type="ECO:0000313" key="4">
    <source>
        <dbReference type="EMBL" id="KOH43041.1"/>
    </source>
</evidence>
<dbReference type="GO" id="GO:0008234">
    <property type="term" value="F:cysteine-type peptidase activity"/>
    <property type="evidence" value="ECO:0007669"/>
    <property type="project" value="InterPro"/>
</dbReference>
<feature type="domain" description="Gingipain" evidence="3">
    <location>
        <begin position="514"/>
        <end position="874"/>
    </location>
</feature>
<proteinExistence type="predicted"/>
<protein>
    <recommendedName>
        <fullName evidence="3">Gingipain domain-containing protein</fullName>
    </recommendedName>
</protein>
<dbReference type="Gene3D" id="3.40.50.10390">
    <property type="entry name" value="Gingipain r, domain 1"/>
    <property type="match status" value="1"/>
</dbReference>
<feature type="signal peptide" evidence="2">
    <location>
        <begin position="1"/>
        <end position="19"/>
    </location>
</feature>
<dbReference type="InterPro" id="IPR029030">
    <property type="entry name" value="Caspase-like_dom_sf"/>
</dbReference>
<feature type="chain" id="PRO_5005591329" description="Gingipain domain-containing protein" evidence="2">
    <location>
        <begin position="20"/>
        <end position="1234"/>
    </location>
</feature>
<dbReference type="RefSeq" id="WP_053187644.1">
    <property type="nucleotide sequence ID" value="NZ_LGIA01000203.1"/>
</dbReference>
<dbReference type="InterPro" id="IPR029031">
    <property type="entry name" value="Gingipain_N_sf"/>
</dbReference>
<dbReference type="NCBIfam" id="NF033707">
    <property type="entry name" value="T9SS_sortase"/>
    <property type="match status" value="1"/>
</dbReference>
<dbReference type="EMBL" id="LGIA01000203">
    <property type="protein sequence ID" value="KOH43041.1"/>
    <property type="molecule type" value="Genomic_DNA"/>
</dbReference>
<dbReference type="STRING" id="1409788.NC99_41280"/>
<dbReference type="SUPFAM" id="SSF52129">
    <property type="entry name" value="Caspase-like"/>
    <property type="match status" value="1"/>
</dbReference>
<sequence>MKKLLFIWLSIFLSVSVCGQDLHRDISWNRDVTGLLATFSDALVNEEGVSVYHEIVELEGSNKRIEIINPVFEPVKTSLNKAYPSIQEQLSITTKYIRSKGKYQAIVEFVPLIREGQNIKKLVSFDIRITSTAVKSSSVQTNDWKSSSVLSGGKWGKIRTSKAGVHKITYSQLQAWGFSNPASVCLHGNGGFMLPKMNDAFYFDDLEQNAILHAKDGQGNDCIFFYSTGTVSWKPNDETGSFFHELNDYSDYAYYFLSDQGSAKNLEASPQATGEISHQTTTFDERIFHELELENLIHSGRRWFGEKFSSGQSRSVALPMINAASGASAQLWVEAAGRSGSPSKLDVTLNGSAVDAINFSAVNTGDAIALYADLESQSYEIASPGNSVSVAFRYGASNSNSYAWLDFISMNYRRRLAVDGELLFRDLASVGSGNITEFQLTTSGTDLQIWDVTDFTSPKAIAFSTENDRVRFKVATDELREFAAFRTSAALPEPEWVGDVSNQNLHQLSGMDLVIVAHPDFLNEANSLAQFHEQTDQLAVYVVTPAKIYNEFSGGVPDVAGIRNFLKMLYDQPNSSLKYVLLFGDGSYDNKNISGQATNFILTYQSPNSLLPTSSFVTDDFFVLLDDGEGEYSGLIDLGIGRIPANTPAEAKVAVDKIKNYASANSLGEWRNVIAFIGDDEDANTHMSQAEELATIVNETNPAFYTDKIYFDAYEEKSTTSGERYPDVTAAINNRVKEGVLILNYTGHANETALAHEKVLGTNEIDSWSNYDKLPIFVTATCEISRFDADAKSGGEHILFNPNGGGIGLFSTTRVVYSNPNFILNKEFYQHVFSQDANDNKLRMGDVLKRSKNGISTGINKRNFTLLADPALSLAFPKYTVETETVNGKSVSELTDTIGALSVVTIAGRIADHAGNRLENFDGELVAVVYDKKYDVQTLGNGGQAPFGFEMQDHIIHKGVTTVTDGQFEFSFIVPKDISYAVDQGKISYYANNGLTDAHGVFENFKIGGPSNGSINDTEGPRVDLYLNDRDFRPGDAVGKNAVLIADLEDENGINTIGVGIGHDITAVLDGDYANIMILNDYYLSEKDSYKKGQVIFPLNNLSVGEHTLTLKVWDVLNNSTEVEIHFVVDANLEIVDVEAFPNPASDFTNIVFTHNRPGVSFDTQLEIYNFSGTLVDVLNQRLGSNGTKSLPLVWKINESQMLIRDGAYLYRVTITADDGYSANKTGKIIISRY</sequence>
<reference evidence="5" key="1">
    <citation type="submission" date="2015-07" db="EMBL/GenBank/DDBJ databases">
        <title>Genome sequencing of Sunxiuqinia dokdonensis strain SK.</title>
        <authorList>
            <person name="Ahn S."/>
            <person name="Kim B.-C."/>
        </authorList>
    </citation>
    <scope>NUCLEOTIDE SEQUENCE [LARGE SCALE GENOMIC DNA]</scope>
    <source>
        <strain evidence="5">SK</strain>
    </source>
</reference>
<gene>
    <name evidence="4" type="ORF">NC99_41280</name>
</gene>
<keyword evidence="1 2" id="KW-0732">Signal</keyword>
<dbReference type="PATRIC" id="fig|1409788.3.peg.4220"/>
<evidence type="ECO:0000313" key="5">
    <source>
        <dbReference type="Proteomes" id="UP000036958"/>
    </source>
</evidence>
<dbReference type="AlphaFoldDB" id="A0A0L8V3N8"/>
<accession>A0A0L8V3N8</accession>
<evidence type="ECO:0000256" key="2">
    <source>
        <dbReference type="SAM" id="SignalP"/>
    </source>
</evidence>
<dbReference type="CDD" id="cd02258">
    <property type="entry name" value="Peptidase_C25_N"/>
    <property type="match status" value="1"/>
</dbReference>
<organism evidence="4 5">
    <name type="scientific">Sunxiuqinia dokdonensis</name>
    <dbReference type="NCBI Taxonomy" id="1409788"/>
    <lineage>
        <taxon>Bacteria</taxon>
        <taxon>Pseudomonadati</taxon>
        <taxon>Bacteroidota</taxon>
        <taxon>Bacteroidia</taxon>
        <taxon>Marinilabiliales</taxon>
        <taxon>Prolixibacteraceae</taxon>
        <taxon>Sunxiuqinia</taxon>
    </lineage>
</organism>
<dbReference type="Pfam" id="PF01364">
    <property type="entry name" value="Peptidase_C25"/>
    <property type="match status" value="1"/>
</dbReference>
<comment type="caution">
    <text evidence="4">The sequence shown here is derived from an EMBL/GenBank/DDBJ whole genome shotgun (WGS) entry which is preliminary data.</text>
</comment>
<keyword evidence="5" id="KW-1185">Reference proteome</keyword>
<dbReference type="Gene3D" id="3.40.50.1460">
    <property type="match status" value="1"/>
</dbReference>
<name>A0A0L8V3N8_9BACT</name>
<dbReference type="OrthoDB" id="9809780at2"/>